<dbReference type="Gene3D" id="3.10.450.70">
    <property type="entry name" value="Disulphide bond isomerase, DsbC/G, N-terminal"/>
    <property type="match status" value="1"/>
</dbReference>
<evidence type="ECO:0000256" key="7">
    <source>
        <dbReference type="RuleBase" id="RU364038"/>
    </source>
</evidence>
<evidence type="ECO:0000256" key="4">
    <source>
        <dbReference type="ARBA" id="ARBA00022764"/>
    </source>
</evidence>
<dbReference type="PROSITE" id="PS51257">
    <property type="entry name" value="PROKAR_LIPOPROTEIN"/>
    <property type="match status" value="1"/>
</dbReference>
<accession>A0A0X8K612</accession>
<dbReference type="KEGG" id="mos:AXE82_04435"/>
<evidence type="ECO:0000313" key="12">
    <source>
        <dbReference type="EMBL" id="STY96811.1"/>
    </source>
</evidence>
<reference evidence="12 14" key="3">
    <citation type="submission" date="2018-06" db="EMBL/GenBank/DDBJ databases">
        <authorList>
            <consortium name="Pathogen Informatics"/>
            <person name="Doyle S."/>
        </authorList>
    </citation>
    <scope>NUCLEOTIDE SEQUENCE [LARGE SCALE GENOMIC DNA]</scope>
    <source>
        <strain evidence="12 14">NCTC10465</strain>
    </source>
</reference>
<dbReference type="RefSeq" id="WP_007115537.1">
    <property type="nucleotide sequence ID" value="NZ_CBCRZU010000025.1"/>
</dbReference>
<dbReference type="InterPro" id="IPR018950">
    <property type="entry name" value="DiS-bond_isomerase_DsbC/G_N"/>
</dbReference>
<dbReference type="GO" id="GO:0042597">
    <property type="term" value="C:periplasmic space"/>
    <property type="evidence" value="ECO:0007669"/>
    <property type="project" value="UniProtKB-SubCell"/>
</dbReference>
<reference evidence="11" key="1">
    <citation type="submission" date="2017-11" db="EMBL/GenBank/DDBJ databases">
        <title>Complete Genome Sequence from Moraxella oslensis YHS isolated from human skin.</title>
        <authorList>
            <person name="Lee K."/>
            <person name="Lim J.Y."/>
            <person name="Hwang I."/>
        </authorList>
    </citation>
    <scope>NUCLEOTIDE SEQUENCE</scope>
    <source>
        <strain evidence="11">YHS</strain>
    </source>
</reference>
<comment type="subcellular location">
    <subcellularLocation>
        <location evidence="1 7">Periplasm</location>
    </subcellularLocation>
</comment>
<evidence type="ECO:0000313" key="13">
    <source>
        <dbReference type="Proteomes" id="UP000229521"/>
    </source>
</evidence>
<keyword evidence="14" id="KW-1185">Reference proteome</keyword>
<keyword evidence="6 7" id="KW-0676">Redox-active center</keyword>
<keyword evidence="5" id="KW-1015">Disulfide bond</keyword>
<organism evidence="12 14">
    <name type="scientific">Faucicola osloensis</name>
    <name type="common">Moraxella osloensis</name>
    <dbReference type="NCBI Taxonomy" id="34062"/>
    <lineage>
        <taxon>Bacteria</taxon>
        <taxon>Pseudomonadati</taxon>
        <taxon>Pseudomonadota</taxon>
        <taxon>Gammaproteobacteria</taxon>
        <taxon>Moraxellales</taxon>
        <taxon>Moraxellaceae</taxon>
        <taxon>Faucicola</taxon>
    </lineage>
</organism>
<sequence length="280" mass="30080">MLIRFATYRSKTSLATRLITSVITVAGIVGLAGCDNAQSRTPVNSESQKHEASSSSATVTKNESQLQQMLAANLAESGITAKITSVTATSMPNIYWVKAEGLPAFFTDATGQYVVQGDIIKVGGAKPEHISANLQAQDAKASLATIDKKDMIIFPAKGQTKAAIYVFTDADCGYCRKFHSEIDEVNALGIEVRYLPWPRSEQTMPIMEKIWCSSDRKKALTDAKLGLPINAPTCSNPVRKIYELGANLGINGTPAVFDTEGHQLGGYVPPAELAQALNLK</sequence>
<dbReference type="Pfam" id="PF10411">
    <property type="entry name" value="DsbC_N"/>
    <property type="match status" value="1"/>
</dbReference>
<dbReference type="PANTHER" id="PTHR35272">
    <property type="entry name" value="THIOL:DISULFIDE INTERCHANGE PROTEIN DSBC-RELATED"/>
    <property type="match status" value="1"/>
</dbReference>
<keyword evidence="3 7" id="KW-0732">Signal</keyword>
<evidence type="ECO:0000256" key="8">
    <source>
        <dbReference type="SAM" id="MobiDB-lite"/>
    </source>
</evidence>
<dbReference type="EMBL" id="UGPY01000001">
    <property type="protein sequence ID" value="STY96811.1"/>
    <property type="molecule type" value="Genomic_DNA"/>
</dbReference>
<keyword evidence="4 7" id="KW-0574">Periplasm</keyword>
<dbReference type="InterPro" id="IPR051470">
    <property type="entry name" value="Thiol:disulfide_interchange"/>
</dbReference>
<evidence type="ECO:0000256" key="5">
    <source>
        <dbReference type="ARBA" id="ARBA00023157"/>
    </source>
</evidence>
<gene>
    <name evidence="12" type="primary">dsbC</name>
    <name evidence="12" type="ORF">NCTC10465_00578</name>
    <name evidence="11" type="ORF">YHS_08750</name>
</gene>
<feature type="domain" description="Thioredoxin-like fold" evidence="10">
    <location>
        <begin position="156"/>
        <end position="277"/>
    </location>
</feature>
<dbReference type="Gene3D" id="3.40.30.10">
    <property type="entry name" value="Glutaredoxin"/>
    <property type="match status" value="1"/>
</dbReference>
<comment type="function">
    <text evidence="7">Required for disulfide bond formation in some periplasmic proteins. Acts by transferring its disulfide bond to other proteins and is reduced in the process.</text>
</comment>
<dbReference type="SUPFAM" id="SSF52833">
    <property type="entry name" value="Thioredoxin-like"/>
    <property type="match status" value="1"/>
</dbReference>
<dbReference type="InterPro" id="IPR033954">
    <property type="entry name" value="DiS-bond_Isoase_DsbC/G"/>
</dbReference>
<dbReference type="InterPro" id="IPR036249">
    <property type="entry name" value="Thioredoxin-like_sf"/>
</dbReference>
<evidence type="ECO:0000259" key="9">
    <source>
        <dbReference type="Pfam" id="PF10411"/>
    </source>
</evidence>
<dbReference type="OrthoDB" id="12976at2"/>
<evidence type="ECO:0000256" key="6">
    <source>
        <dbReference type="ARBA" id="ARBA00023284"/>
    </source>
</evidence>
<evidence type="ECO:0000313" key="11">
    <source>
        <dbReference type="EMBL" id="ATQ83903.1"/>
    </source>
</evidence>
<protein>
    <recommendedName>
        <fullName evidence="7">Thiol:disulfide interchange protein</fullName>
    </recommendedName>
</protein>
<dbReference type="SUPFAM" id="SSF54423">
    <property type="entry name" value="DsbC/DsbG N-terminal domain-like"/>
    <property type="match status" value="1"/>
</dbReference>
<feature type="region of interest" description="Disordered" evidence="8">
    <location>
        <begin position="39"/>
        <end position="60"/>
    </location>
</feature>
<evidence type="ECO:0000256" key="2">
    <source>
        <dbReference type="ARBA" id="ARBA00009813"/>
    </source>
</evidence>
<dbReference type="PANTHER" id="PTHR35272:SF3">
    <property type="entry name" value="THIOL:DISULFIDE INTERCHANGE PROTEIN DSBC"/>
    <property type="match status" value="1"/>
</dbReference>
<dbReference type="AlphaFoldDB" id="A0A0X8K612"/>
<dbReference type="CDD" id="cd03020">
    <property type="entry name" value="DsbA_DsbC_DsbG"/>
    <property type="match status" value="1"/>
</dbReference>
<feature type="domain" description="Disulphide bond isomerase DsbC/G N-terminal" evidence="9">
    <location>
        <begin position="59"/>
        <end position="123"/>
    </location>
</feature>
<proteinExistence type="inferred from homology"/>
<evidence type="ECO:0000256" key="3">
    <source>
        <dbReference type="ARBA" id="ARBA00022729"/>
    </source>
</evidence>
<dbReference type="InterPro" id="IPR009094">
    <property type="entry name" value="DiS-bond_isomerase_DsbC/G_N_sf"/>
</dbReference>
<dbReference type="EMBL" id="CP024176">
    <property type="protein sequence ID" value="ATQ83903.1"/>
    <property type="molecule type" value="Genomic_DNA"/>
</dbReference>
<evidence type="ECO:0000256" key="1">
    <source>
        <dbReference type="ARBA" id="ARBA00004418"/>
    </source>
</evidence>
<reference evidence="13" key="2">
    <citation type="journal article" date="2018" name="Genome Announc.">
        <title>Complete Genome Sequences of Three Moraxella osloensis Strains Isolated from Human Skin.</title>
        <authorList>
            <person name="Lim J.Y."/>
            <person name="Hwang I."/>
            <person name="Ganzorig M."/>
            <person name="Huang S.L."/>
            <person name="Cho G.S."/>
            <person name="Franz C.M.A.P."/>
            <person name="Lee K."/>
        </authorList>
    </citation>
    <scope>NUCLEOTIDE SEQUENCE [LARGE SCALE GENOMIC DNA]</scope>
    <source>
        <strain evidence="13">YHS</strain>
    </source>
</reference>
<evidence type="ECO:0000259" key="10">
    <source>
        <dbReference type="Pfam" id="PF13098"/>
    </source>
</evidence>
<dbReference type="Pfam" id="PF13098">
    <property type="entry name" value="Thioredoxin_2"/>
    <property type="match status" value="1"/>
</dbReference>
<dbReference type="Proteomes" id="UP000255230">
    <property type="component" value="Unassembled WGS sequence"/>
</dbReference>
<evidence type="ECO:0000313" key="14">
    <source>
        <dbReference type="Proteomes" id="UP000255230"/>
    </source>
</evidence>
<name>A0A0X8K612_FAUOS</name>
<dbReference type="GeneID" id="35777990"/>
<comment type="similarity">
    <text evidence="2 7">Belongs to the thioredoxin family. DsbC subfamily.</text>
</comment>
<dbReference type="InterPro" id="IPR012336">
    <property type="entry name" value="Thioredoxin-like_fold"/>
</dbReference>